<reference evidence="2" key="1">
    <citation type="journal article" date="2020" name="Stud. Mycol.">
        <title>101 Dothideomycetes genomes: a test case for predicting lifestyles and emergence of pathogens.</title>
        <authorList>
            <person name="Haridas S."/>
            <person name="Albert R."/>
            <person name="Binder M."/>
            <person name="Bloem J."/>
            <person name="Labutti K."/>
            <person name="Salamov A."/>
            <person name="Andreopoulos B."/>
            <person name="Baker S."/>
            <person name="Barry K."/>
            <person name="Bills G."/>
            <person name="Bluhm B."/>
            <person name="Cannon C."/>
            <person name="Castanera R."/>
            <person name="Culley D."/>
            <person name="Daum C."/>
            <person name="Ezra D."/>
            <person name="Gonzalez J."/>
            <person name="Henrissat B."/>
            <person name="Kuo A."/>
            <person name="Liang C."/>
            <person name="Lipzen A."/>
            <person name="Lutzoni F."/>
            <person name="Magnuson J."/>
            <person name="Mondo S."/>
            <person name="Nolan M."/>
            <person name="Ohm R."/>
            <person name="Pangilinan J."/>
            <person name="Park H.-J."/>
            <person name="Ramirez L."/>
            <person name="Alfaro M."/>
            <person name="Sun H."/>
            <person name="Tritt A."/>
            <person name="Yoshinaga Y."/>
            <person name="Zwiers L.-H."/>
            <person name="Turgeon B."/>
            <person name="Goodwin S."/>
            <person name="Spatafora J."/>
            <person name="Crous P."/>
            <person name="Grigoriev I."/>
        </authorList>
    </citation>
    <scope>NUCLEOTIDE SEQUENCE</scope>
    <source>
        <strain evidence="2">CBS 627.86</strain>
    </source>
</reference>
<dbReference type="PANTHER" id="PTHR47843:SF2">
    <property type="entry name" value="BTB DOMAIN-CONTAINING PROTEIN"/>
    <property type="match status" value="1"/>
</dbReference>
<keyword evidence="3" id="KW-1185">Reference proteome</keyword>
<dbReference type="CDD" id="cd18186">
    <property type="entry name" value="BTB_POZ_ZBTB_KLHL-like"/>
    <property type="match status" value="1"/>
</dbReference>
<dbReference type="SMART" id="SM00225">
    <property type="entry name" value="BTB"/>
    <property type="match status" value="1"/>
</dbReference>
<dbReference type="AlphaFoldDB" id="A0A6A5ZQP0"/>
<dbReference type="PANTHER" id="PTHR47843">
    <property type="entry name" value="BTB DOMAIN-CONTAINING PROTEIN-RELATED"/>
    <property type="match status" value="1"/>
</dbReference>
<dbReference type="InterPro" id="IPR011333">
    <property type="entry name" value="SKP1/BTB/POZ_sf"/>
</dbReference>
<dbReference type="EMBL" id="ML977311">
    <property type="protein sequence ID" value="KAF2122000.1"/>
    <property type="molecule type" value="Genomic_DNA"/>
</dbReference>
<dbReference type="Gene3D" id="3.30.710.10">
    <property type="entry name" value="Potassium Channel Kv1.1, Chain A"/>
    <property type="match status" value="1"/>
</dbReference>
<dbReference type="SUPFAM" id="SSF54695">
    <property type="entry name" value="POZ domain"/>
    <property type="match status" value="1"/>
</dbReference>
<proteinExistence type="predicted"/>
<evidence type="ECO:0000313" key="3">
    <source>
        <dbReference type="Proteomes" id="UP000799770"/>
    </source>
</evidence>
<dbReference type="OrthoDB" id="1022638at2759"/>
<gene>
    <name evidence="2" type="ORF">BDV96DRAFT_640069</name>
</gene>
<dbReference type="Pfam" id="PF00651">
    <property type="entry name" value="BTB"/>
    <property type="match status" value="1"/>
</dbReference>
<protein>
    <recommendedName>
        <fullName evidence="1">BTB domain-containing protein</fullName>
    </recommendedName>
</protein>
<name>A0A6A5ZQP0_9PLEO</name>
<dbReference type="PROSITE" id="PS50097">
    <property type="entry name" value="BTB"/>
    <property type="match status" value="1"/>
</dbReference>
<accession>A0A6A5ZQP0</accession>
<dbReference type="InterPro" id="IPR000210">
    <property type="entry name" value="BTB/POZ_dom"/>
</dbReference>
<evidence type="ECO:0000313" key="2">
    <source>
        <dbReference type="EMBL" id="KAF2122000.1"/>
    </source>
</evidence>
<feature type="domain" description="BTB" evidence="1">
    <location>
        <begin position="20"/>
        <end position="91"/>
    </location>
</feature>
<organism evidence="2 3">
    <name type="scientific">Lophiotrema nucula</name>
    <dbReference type="NCBI Taxonomy" id="690887"/>
    <lineage>
        <taxon>Eukaryota</taxon>
        <taxon>Fungi</taxon>
        <taxon>Dikarya</taxon>
        <taxon>Ascomycota</taxon>
        <taxon>Pezizomycotina</taxon>
        <taxon>Dothideomycetes</taxon>
        <taxon>Pleosporomycetidae</taxon>
        <taxon>Pleosporales</taxon>
        <taxon>Lophiotremataceae</taxon>
        <taxon>Lophiotrema</taxon>
    </lineage>
</organism>
<dbReference type="Proteomes" id="UP000799770">
    <property type="component" value="Unassembled WGS sequence"/>
</dbReference>
<sequence>MAESKIVWDSTSKLEYFRGRCIRIEVGRGDEVEVFGAHRAVLTESSEFFARALRRDWKESQDNIVQLPEDEPRIFELFLHFLYDKKIPIKAVDPNLEHLSAAEVHAAIEKQLDAEFSSLCKLYVLGEKLQDVAVRKAVLIALMEGMEEPRADGGLWTPDVLPVDIAYEGNKINEEYCKFCELYVLSEYLSDVNAKDLVVVALYQGFDHLRLDQRYHSPNHEHVNIVYRGTPESSPLRILLRDLYVLRSQSGWFNKNLKDPYCAEFIFDILLGLLKI</sequence>
<evidence type="ECO:0000259" key="1">
    <source>
        <dbReference type="PROSITE" id="PS50097"/>
    </source>
</evidence>